<dbReference type="InterPro" id="IPR004360">
    <property type="entry name" value="Glyas_Fos-R_dOase_dom"/>
</dbReference>
<dbReference type="EMBL" id="BJNZ01000043">
    <property type="protein sequence ID" value="GED11916.1"/>
    <property type="molecule type" value="Genomic_DNA"/>
</dbReference>
<evidence type="ECO:0000313" key="3">
    <source>
        <dbReference type="Proteomes" id="UP000316659"/>
    </source>
</evidence>
<dbReference type="InterPro" id="IPR029068">
    <property type="entry name" value="Glyas_Bleomycin-R_OHBP_Dase"/>
</dbReference>
<dbReference type="PANTHER" id="PTHR36503:SF1">
    <property type="entry name" value="BLR2520 PROTEIN"/>
    <property type="match status" value="1"/>
</dbReference>
<dbReference type="Gene3D" id="3.10.180.10">
    <property type="entry name" value="2,3-Dihydroxybiphenyl 1,2-Dioxygenase, domain 1"/>
    <property type="match status" value="1"/>
</dbReference>
<dbReference type="Proteomes" id="UP000316659">
    <property type="component" value="Unassembled WGS sequence"/>
</dbReference>
<sequence length="142" mass="14839">MDQSLHFVTVATRDLDAARSFYGALGWTAQLDVPGEIVFYRSAAGQLLGFFDASAFARDAGTPDATPATTGLTLSHNVGSRAAVVELVQAMVAAGGTVRKEPQEGEFGGVFHAHVADPNGLVWEVAHNPAWSVRADGSVDLG</sequence>
<dbReference type="PANTHER" id="PTHR36503">
    <property type="entry name" value="BLR2520 PROTEIN"/>
    <property type="match status" value="1"/>
</dbReference>
<proteinExistence type="predicted"/>
<reference evidence="2 3" key="1">
    <citation type="submission" date="2019-06" db="EMBL/GenBank/DDBJ databases">
        <title>Whole genome shotgun sequence of Cellulosimicrobium cellulans NBRC 15516.</title>
        <authorList>
            <person name="Hosoyama A."/>
            <person name="Uohara A."/>
            <person name="Ohji S."/>
            <person name="Ichikawa N."/>
        </authorList>
    </citation>
    <scope>NUCLEOTIDE SEQUENCE [LARGE SCALE GENOMIC DNA]</scope>
    <source>
        <strain evidence="2 3">NBRC 15516</strain>
    </source>
</reference>
<dbReference type="SUPFAM" id="SSF54593">
    <property type="entry name" value="Glyoxalase/Bleomycin resistance protein/Dihydroxybiphenyl dioxygenase"/>
    <property type="match status" value="1"/>
</dbReference>
<organism evidence="2 3">
    <name type="scientific">Cellulosimicrobium cellulans</name>
    <name type="common">Arthrobacter luteus</name>
    <dbReference type="NCBI Taxonomy" id="1710"/>
    <lineage>
        <taxon>Bacteria</taxon>
        <taxon>Bacillati</taxon>
        <taxon>Actinomycetota</taxon>
        <taxon>Actinomycetes</taxon>
        <taxon>Micrococcales</taxon>
        <taxon>Promicromonosporaceae</taxon>
        <taxon>Cellulosimicrobium</taxon>
    </lineage>
</organism>
<protein>
    <submittedName>
        <fullName evidence="2">Putative glyoxalase/bleomycin resistance protein</fullName>
    </submittedName>
</protein>
<accession>A0A4Y4E3G0</accession>
<dbReference type="InterPro" id="IPR037523">
    <property type="entry name" value="VOC_core"/>
</dbReference>
<dbReference type="RefSeq" id="WP_141391291.1">
    <property type="nucleotide sequence ID" value="NZ_BJNZ01000043.1"/>
</dbReference>
<name>A0A4Y4E3G0_CELCE</name>
<feature type="domain" description="VOC" evidence="1">
    <location>
        <begin position="4"/>
        <end position="128"/>
    </location>
</feature>
<evidence type="ECO:0000259" key="1">
    <source>
        <dbReference type="PROSITE" id="PS51819"/>
    </source>
</evidence>
<gene>
    <name evidence="2" type="ORF">CCE02nite_39150</name>
</gene>
<dbReference type="AlphaFoldDB" id="A0A4Y4E3G0"/>
<dbReference type="Pfam" id="PF00903">
    <property type="entry name" value="Glyoxalase"/>
    <property type="match status" value="1"/>
</dbReference>
<dbReference type="PROSITE" id="PS51819">
    <property type="entry name" value="VOC"/>
    <property type="match status" value="1"/>
</dbReference>
<evidence type="ECO:0000313" key="2">
    <source>
        <dbReference type="EMBL" id="GED11916.1"/>
    </source>
</evidence>
<comment type="caution">
    <text evidence="2">The sequence shown here is derived from an EMBL/GenBank/DDBJ whole genome shotgun (WGS) entry which is preliminary data.</text>
</comment>